<dbReference type="PROSITE" id="PS00211">
    <property type="entry name" value="ABC_TRANSPORTER_1"/>
    <property type="match status" value="1"/>
</dbReference>
<evidence type="ECO:0000256" key="5">
    <source>
        <dbReference type="ARBA" id="ARBA00023136"/>
    </source>
</evidence>
<dbReference type="InterPro" id="IPR050352">
    <property type="entry name" value="ABCG_transporters"/>
</dbReference>
<keyword evidence="2" id="KW-0813">Transport</keyword>
<dbReference type="SUPFAM" id="SSF52540">
    <property type="entry name" value="P-loop containing nucleoside triphosphate hydrolases"/>
    <property type="match status" value="1"/>
</dbReference>
<dbReference type="GO" id="GO:0005524">
    <property type="term" value="F:ATP binding"/>
    <property type="evidence" value="ECO:0007669"/>
    <property type="project" value="InterPro"/>
</dbReference>
<organism evidence="9 10">
    <name type="scientific">Talaromyces islandicus</name>
    <name type="common">Penicillium islandicum</name>
    <dbReference type="NCBI Taxonomy" id="28573"/>
    <lineage>
        <taxon>Eukaryota</taxon>
        <taxon>Fungi</taxon>
        <taxon>Dikarya</taxon>
        <taxon>Ascomycota</taxon>
        <taxon>Pezizomycotina</taxon>
        <taxon>Eurotiomycetes</taxon>
        <taxon>Eurotiomycetidae</taxon>
        <taxon>Eurotiales</taxon>
        <taxon>Trichocomaceae</taxon>
        <taxon>Talaromyces</taxon>
        <taxon>Talaromyces sect. Islandici</taxon>
    </lineage>
</organism>
<feature type="transmembrane region" description="Helical" evidence="7">
    <location>
        <begin position="359"/>
        <end position="378"/>
    </location>
</feature>
<proteinExistence type="predicted"/>
<feature type="compositionally biased region" description="Basic and acidic residues" evidence="6">
    <location>
        <begin position="829"/>
        <end position="839"/>
    </location>
</feature>
<feature type="compositionally biased region" description="Basic and acidic residues" evidence="6">
    <location>
        <begin position="807"/>
        <end position="816"/>
    </location>
</feature>
<keyword evidence="4 7" id="KW-1133">Transmembrane helix</keyword>
<evidence type="ECO:0000313" key="10">
    <source>
        <dbReference type="Proteomes" id="UP000054383"/>
    </source>
</evidence>
<feature type="region of interest" description="Disordered" evidence="6">
    <location>
        <begin position="724"/>
        <end position="758"/>
    </location>
</feature>
<dbReference type="EMBL" id="CVMT01000001">
    <property type="protein sequence ID" value="CRG82822.1"/>
    <property type="molecule type" value="Genomic_DNA"/>
</dbReference>
<evidence type="ECO:0000256" key="3">
    <source>
        <dbReference type="ARBA" id="ARBA00022692"/>
    </source>
</evidence>
<sequence>MRIPLVQDSVHGIRSHESTAEKNQGSNNRALSSDQSDIASDTLDAAGLDVSFANVTFSINGAENLILDSVSGKVQKGTLLGILGPSGSGKCGGKSLRKFKALFGYVPQDDIVHPHLTVWENILYSARIRLGDTLNDRDIQNLVHQVIFDLELDRVKDSVVGNQEHRGISGGERKRVSIGLELIAAPPVLVLDEPTSGLDAQSALSLILLLKSLSRKGISVICVIHQPRIEIFESLDSVLLLGSGKTVYFGPQSGTVQYFRNMGHEFEPRLNPADIIMDIVSGDGQISRPSIKGDIFKETSITQLLRSTTNEASESGNYKCEALLSLSHSYENRFATWYMQIYLAFCRDLRQQSRTASSILLEIAAGSLCGMLIGLSIYEFQGHIYQGIYIEPFQMLSSAVDYALVSQLGTLSCLATSFAAAAPSVIVFSVEKLVFYRESYSGHSEAAYFSGKLLTSLLRSTISALHFSTFYTILATPVISFGQLLGFNILYFYCVYGLGSIIAALTDSENGPLFSLLLNIVVAIFGGASPRLAIVKTWHLEWFWYMCPGLWFSEAFFSAHASPFSYLYDSNAAESFTGYKIGRTGFDIGPFARLLVLIETAADDPLFTFPPASGTVGEIRDDLGFTVGQSITLTWNLTSDEALAFWLVQDNPNQGSNCVIPDVGAYLNQLCSEIAADVPNNGSLPWNVSRLGMQASDIYFITAHYGSEGSKFNTHYINITDASPSAPTSTTSSVSPISTPTSYTSSSSPLPSHSSTPSKPVGAIIGGVIGGVAGVVIISVLAFLLYKARRKQKQDETHQGLHSTPHRWSEPTEDVWKPGPHISSPEMQDSSRQRYEMPS</sequence>
<name>A0A0U1LJ59_TALIS</name>
<dbReference type="PROSITE" id="PS50893">
    <property type="entry name" value="ABC_TRANSPORTER_2"/>
    <property type="match status" value="1"/>
</dbReference>
<feature type="transmembrane region" description="Helical" evidence="7">
    <location>
        <begin position="485"/>
        <end position="505"/>
    </location>
</feature>
<keyword evidence="10" id="KW-1185">Reference proteome</keyword>
<evidence type="ECO:0000256" key="2">
    <source>
        <dbReference type="ARBA" id="ARBA00022448"/>
    </source>
</evidence>
<keyword evidence="3 7" id="KW-0812">Transmembrane</keyword>
<gene>
    <name evidence="9" type="ORF">PISL3812_00168</name>
</gene>
<dbReference type="InterPro" id="IPR043926">
    <property type="entry name" value="ABCG_dom"/>
</dbReference>
<feature type="domain" description="ABC transporter" evidence="8">
    <location>
        <begin position="50"/>
        <end position="268"/>
    </location>
</feature>
<dbReference type="InterPro" id="IPR017871">
    <property type="entry name" value="ABC_transporter-like_CS"/>
</dbReference>
<dbReference type="GO" id="GO:0016887">
    <property type="term" value="F:ATP hydrolysis activity"/>
    <property type="evidence" value="ECO:0007669"/>
    <property type="project" value="InterPro"/>
</dbReference>
<dbReference type="OrthoDB" id="66620at2759"/>
<feature type="transmembrane region" description="Helical" evidence="7">
    <location>
        <begin position="446"/>
        <end position="473"/>
    </location>
</feature>
<feature type="region of interest" description="Disordered" evidence="6">
    <location>
        <begin position="794"/>
        <end position="839"/>
    </location>
</feature>
<keyword evidence="5 7" id="KW-0472">Membrane</keyword>
<evidence type="ECO:0000259" key="8">
    <source>
        <dbReference type="PROSITE" id="PS50893"/>
    </source>
</evidence>
<dbReference type="GO" id="GO:0140359">
    <property type="term" value="F:ABC-type transporter activity"/>
    <property type="evidence" value="ECO:0007669"/>
    <property type="project" value="InterPro"/>
</dbReference>
<protein>
    <submittedName>
        <fullName evidence="9">ABC transporter G family member 43</fullName>
    </submittedName>
</protein>
<reference evidence="9 10" key="1">
    <citation type="submission" date="2015-04" db="EMBL/GenBank/DDBJ databases">
        <authorList>
            <person name="Syromyatnikov M.Y."/>
            <person name="Popov V.N."/>
        </authorList>
    </citation>
    <scope>NUCLEOTIDE SEQUENCE [LARGE SCALE GENOMIC DNA]</scope>
    <source>
        <strain evidence="9">WF-38-12</strain>
    </source>
</reference>
<dbReference type="InterPro" id="IPR027417">
    <property type="entry name" value="P-loop_NTPase"/>
</dbReference>
<comment type="subcellular location">
    <subcellularLocation>
        <location evidence="1">Membrane</location>
        <topology evidence="1">Multi-pass membrane protein</topology>
    </subcellularLocation>
</comment>
<feature type="region of interest" description="Disordered" evidence="6">
    <location>
        <begin position="1"/>
        <end position="34"/>
    </location>
</feature>
<dbReference type="Gene3D" id="3.40.50.300">
    <property type="entry name" value="P-loop containing nucleotide triphosphate hydrolases"/>
    <property type="match status" value="1"/>
</dbReference>
<dbReference type="STRING" id="28573.A0A0U1LJ59"/>
<feature type="compositionally biased region" description="Polar residues" evidence="6">
    <location>
        <begin position="21"/>
        <end position="34"/>
    </location>
</feature>
<feature type="transmembrane region" description="Helical" evidence="7">
    <location>
        <begin position="511"/>
        <end position="530"/>
    </location>
</feature>
<evidence type="ECO:0000256" key="4">
    <source>
        <dbReference type="ARBA" id="ARBA00022989"/>
    </source>
</evidence>
<feature type="transmembrane region" description="Helical" evidence="7">
    <location>
        <begin position="399"/>
        <end position="426"/>
    </location>
</feature>
<evidence type="ECO:0000313" key="9">
    <source>
        <dbReference type="EMBL" id="CRG82822.1"/>
    </source>
</evidence>
<evidence type="ECO:0000256" key="1">
    <source>
        <dbReference type="ARBA" id="ARBA00004141"/>
    </source>
</evidence>
<evidence type="ECO:0000256" key="7">
    <source>
        <dbReference type="SAM" id="Phobius"/>
    </source>
</evidence>
<accession>A0A0U1LJ59</accession>
<dbReference type="PANTHER" id="PTHR48041:SF91">
    <property type="entry name" value="ABC TRANSPORTER G FAMILY MEMBER 28"/>
    <property type="match status" value="1"/>
</dbReference>
<dbReference type="PANTHER" id="PTHR48041">
    <property type="entry name" value="ABC TRANSPORTER G FAMILY MEMBER 28"/>
    <property type="match status" value="1"/>
</dbReference>
<dbReference type="GO" id="GO:0016020">
    <property type="term" value="C:membrane"/>
    <property type="evidence" value="ECO:0007669"/>
    <property type="project" value="UniProtKB-SubCell"/>
</dbReference>
<dbReference type="AlphaFoldDB" id="A0A0U1LJ59"/>
<dbReference type="Pfam" id="PF19055">
    <property type="entry name" value="ABC2_membrane_7"/>
    <property type="match status" value="2"/>
</dbReference>
<evidence type="ECO:0000256" key="6">
    <source>
        <dbReference type="SAM" id="MobiDB-lite"/>
    </source>
</evidence>
<dbReference type="Proteomes" id="UP000054383">
    <property type="component" value="Unassembled WGS sequence"/>
</dbReference>
<dbReference type="Pfam" id="PF00005">
    <property type="entry name" value="ABC_tran"/>
    <property type="match status" value="1"/>
</dbReference>
<feature type="transmembrane region" description="Helical" evidence="7">
    <location>
        <begin position="761"/>
        <end position="786"/>
    </location>
</feature>
<dbReference type="InterPro" id="IPR003439">
    <property type="entry name" value="ABC_transporter-like_ATP-bd"/>
</dbReference>